<dbReference type="InterPro" id="IPR036937">
    <property type="entry name" value="Adhesion_dom_fimbrial_sf"/>
</dbReference>
<feature type="chain" id="PRO_5012894083" description="Fimbrial-type adhesion domain-containing protein" evidence="5">
    <location>
        <begin position="29"/>
        <end position="374"/>
    </location>
</feature>
<evidence type="ECO:0000256" key="5">
    <source>
        <dbReference type="SAM" id="SignalP"/>
    </source>
</evidence>
<evidence type="ECO:0000256" key="4">
    <source>
        <dbReference type="ARBA" id="ARBA00023263"/>
    </source>
</evidence>
<dbReference type="SUPFAM" id="SSF49401">
    <property type="entry name" value="Bacterial adhesins"/>
    <property type="match status" value="1"/>
</dbReference>
<name>A0A1Z9Z2F6_9GAMM</name>
<dbReference type="EMBL" id="NEXX01000001">
    <property type="protein sequence ID" value="OUY08663.1"/>
    <property type="molecule type" value="Genomic_DNA"/>
</dbReference>
<keyword evidence="4" id="KW-0281">Fimbrium</keyword>
<dbReference type="InterPro" id="IPR008966">
    <property type="entry name" value="Adhesion_dom_sf"/>
</dbReference>
<protein>
    <recommendedName>
        <fullName evidence="8">Fimbrial-type adhesion domain-containing protein</fullName>
    </recommendedName>
</protein>
<sequence length="374" mass="39075">MKFRDHLFKLNCLSILGFGFCYASATQAACVVSSGSPVTTTIPMNIGNISAGSGMATGTVLARQTIHGYQDVSVKCGVNSTFAGFRFEGGTLLSSTASGEIYETGIPNLGMRVKLYDGAFAPKTYPGTLQNADGSWASRIFSASGYLKVDLEFVKLGDIPAGGTINGSILPRLIIYAASISNPADRYTVANYGFGGTVVYNTPTCATPNYQYNLGSHNVSVLPTNGSSTVWTATPITLTGCSIFYGNNSGANSSASYQITGSNSGTPTANSLTKNYVNLDFLLPSGVESILGTTGLISGDSTSSAKNVGVQIGYDSSSTNTYVPVDLTSTTTIRPNIGGSGNLTFPFAARLYRYGDQVVSGKINSSLIYVISYQ</sequence>
<dbReference type="Proteomes" id="UP000196536">
    <property type="component" value="Unassembled WGS sequence"/>
</dbReference>
<keyword evidence="7" id="KW-1185">Reference proteome</keyword>
<dbReference type="OrthoDB" id="7010164at2"/>
<comment type="similarity">
    <text evidence="2">Belongs to the fimbrial protein family.</text>
</comment>
<dbReference type="Gene3D" id="2.60.40.1090">
    <property type="entry name" value="Fimbrial-type adhesion domain"/>
    <property type="match status" value="1"/>
</dbReference>
<evidence type="ECO:0000256" key="3">
    <source>
        <dbReference type="ARBA" id="ARBA00022729"/>
    </source>
</evidence>
<dbReference type="AlphaFoldDB" id="A0A1Z9Z2F6"/>
<dbReference type="PANTHER" id="PTHR33420:SF3">
    <property type="entry name" value="FIMBRIAL SUBUNIT ELFA"/>
    <property type="match status" value="1"/>
</dbReference>
<evidence type="ECO:0000256" key="2">
    <source>
        <dbReference type="ARBA" id="ARBA00006671"/>
    </source>
</evidence>
<dbReference type="Gene3D" id="2.60.40.3310">
    <property type="match status" value="1"/>
</dbReference>
<dbReference type="GO" id="GO:0009289">
    <property type="term" value="C:pilus"/>
    <property type="evidence" value="ECO:0007669"/>
    <property type="project" value="UniProtKB-SubCell"/>
</dbReference>
<dbReference type="InterPro" id="IPR050263">
    <property type="entry name" value="Bact_Fimbrial_Adh_Pro"/>
</dbReference>
<evidence type="ECO:0000313" key="7">
    <source>
        <dbReference type="Proteomes" id="UP000196536"/>
    </source>
</evidence>
<organism evidence="6 7">
    <name type="scientific">Acinetobacter populi</name>
    <dbReference type="NCBI Taxonomy" id="1582270"/>
    <lineage>
        <taxon>Bacteria</taxon>
        <taxon>Pseudomonadati</taxon>
        <taxon>Pseudomonadota</taxon>
        <taxon>Gammaproteobacteria</taxon>
        <taxon>Moraxellales</taxon>
        <taxon>Moraxellaceae</taxon>
        <taxon>Acinetobacter</taxon>
    </lineage>
</organism>
<dbReference type="PANTHER" id="PTHR33420">
    <property type="entry name" value="FIMBRIAL SUBUNIT ELFA-RELATED"/>
    <property type="match status" value="1"/>
</dbReference>
<evidence type="ECO:0000256" key="1">
    <source>
        <dbReference type="ARBA" id="ARBA00004561"/>
    </source>
</evidence>
<feature type="signal peptide" evidence="5">
    <location>
        <begin position="1"/>
        <end position="28"/>
    </location>
</feature>
<evidence type="ECO:0008006" key="8">
    <source>
        <dbReference type="Google" id="ProtNLM"/>
    </source>
</evidence>
<comment type="caution">
    <text evidence="6">The sequence shown here is derived from an EMBL/GenBank/DDBJ whole genome shotgun (WGS) entry which is preliminary data.</text>
</comment>
<gene>
    <name evidence="6" type="ORF">CAP51_03365</name>
</gene>
<reference evidence="6 7" key="1">
    <citation type="submission" date="2017-05" db="EMBL/GenBank/DDBJ databases">
        <title>Acinetobacter populi ANC 5415 (= PBJ7), whole genome shotgun sequencing project.</title>
        <authorList>
            <person name="Nemec A."/>
            <person name="Radolfova-Krizova L."/>
        </authorList>
    </citation>
    <scope>NUCLEOTIDE SEQUENCE [LARGE SCALE GENOMIC DNA]</scope>
    <source>
        <strain evidence="6 7">PBJ7</strain>
    </source>
</reference>
<proteinExistence type="inferred from homology"/>
<evidence type="ECO:0000313" key="6">
    <source>
        <dbReference type="EMBL" id="OUY08663.1"/>
    </source>
</evidence>
<dbReference type="GO" id="GO:0043709">
    <property type="term" value="P:cell adhesion involved in single-species biofilm formation"/>
    <property type="evidence" value="ECO:0007669"/>
    <property type="project" value="TreeGrafter"/>
</dbReference>
<dbReference type="RefSeq" id="WP_087619327.1">
    <property type="nucleotide sequence ID" value="NZ_NEXX01000001.1"/>
</dbReference>
<keyword evidence="3 5" id="KW-0732">Signal</keyword>
<comment type="subcellular location">
    <subcellularLocation>
        <location evidence="1">Fimbrium</location>
    </subcellularLocation>
</comment>
<accession>A0A1Z9Z2F6</accession>